<comment type="caution">
    <text evidence="8">The sequence shown here is derived from an EMBL/GenBank/DDBJ whole genome shotgun (WGS) entry which is preliminary data.</text>
</comment>
<organism evidence="8 9">
    <name type="scientific">Bacteroides fluxus YIT 12057</name>
    <dbReference type="NCBI Taxonomy" id="763034"/>
    <lineage>
        <taxon>Bacteria</taxon>
        <taxon>Pseudomonadati</taxon>
        <taxon>Bacteroidota</taxon>
        <taxon>Bacteroidia</taxon>
        <taxon>Bacteroidales</taxon>
        <taxon>Bacteroidaceae</taxon>
        <taxon>Bacteroides</taxon>
    </lineage>
</organism>
<dbReference type="Gene3D" id="2.60.40.2580">
    <property type="match status" value="1"/>
</dbReference>
<dbReference type="Pfam" id="PF06321">
    <property type="entry name" value="P_gingi_FimA"/>
    <property type="match status" value="1"/>
</dbReference>
<comment type="similarity">
    <text evidence="2">Belongs to the bacteroidetes fimbrillin superfamily. FimA/Mfa1 family.</text>
</comment>
<dbReference type="EMBL" id="AFBN01000095">
    <property type="protein sequence ID" value="EGF52458.1"/>
    <property type="molecule type" value="Genomic_DNA"/>
</dbReference>
<comment type="subcellular location">
    <subcellularLocation>
        <location evidence="1">Fimbrium</location>
    </subcellularLocation>
</comment>
<keyword evidence="9" id="KW-1185">Reference proteome</keyword>
<dbReference type="Pfam" id="PF15495">
    <property type="entry name" value="Fimbrillin_C"/>
    <property type="match status" value="1"/>
</dbReference>
<dbReference type="STRING" id="763034.HMPREF9446_03044"/>
<evidence type="ECO:0000313" key="9">
    <source>
        <dbReference type="Proteomes" id="UP000003416"/>
    </source>
</evidence>
<dbReference type="Proteomes" id="UP000003416">
    <property type="component" value="Unassembled WGS sequence"/>
</dbReference>
<dbReference type="HOGENOM" id="CLU_028882_0_0_10"/>
<feature type="domain" description="Minor fimbrium subunit Mfa1 C-terminal" evidence="7">
    <location>
        <begin position="380"/>
        <end position="462"/>
    </location>
</feature>
<evidence type="ECO:0000256" key="4">
    <source>
        <dbReference type="ARBA" id="ARBA00023263"/>
    </source>
</evidence>
<feature type="region of interest" description="Disordered" evidence="5">
    <location>
        <begin position="86"/>
        <end position="106"/>
    </location>
</feature>
<evidence type="ECO:0000256" key="2">
    <source>
        <dbReference type="ARBA" id="ARBA00006011"/>
    </source>
</evidence>
<keyword evidence="3" id="KW-0732">Signal</keyword>
<evidence type="ECO:0000313" key="8">
    <source>
        <dbReference type="EMBL" id="EGF52458.1"/>
    </source>
</evidence>
<proteinExistence type="inferred from homology"/>
<evidence type="ECO:0000256" key="1">
    <source>
        <dbReference type="ARBA" id="ARBA00004561"/>
    </source>
</evidence>
<gene>
    <name evidence="8" type="ORF">HMPREF9446_03044</name>
</gene>
<protein>
    <submittedName>
        <fullName evidence="8">Conserved domain protein</fullName>
    </submittedName>
</protein>
<dbReference type="InterPro" id="IPR029141">
    <property type="entry name" value="FimA_N"/>
</dbReference>
<dbReference type="Gene3D" id="2.60.40.3690">
    <property type="match status" value="2"/>
</dbReference>
<dbReference type="PROSITE" id="PS51257">
    <property type="entry name" value="PROKAR_LIPOPROTEIN"/>
    <property type="match status" value="1"/>
</dbReference>
<keyword evidence="4" id="KW-0281">Fimbrium</keyword>
<evidence type="ECO:0000259" key="7">
    <source>
        <dbReference type="Pfam" id="PF15495"/>
    </source>
</evidence>
<sequence length="465" mass="51305">MQIKKIMIAGLALTMMTSCRNEFDENGASGSEGDAYMSLSIEMPNVGRGRAIDENGTTSEGTEGEQKITSLKLFVFDATSGKLDNSSKTDFDASELKPGKPSVGTDKTTTYTIPSFKIPGGEKKVLVIVNPLDGKFTDQTNMSEAMTLSETEISTISTDGKFMMTNVNRASDTDGMVTVNVDGTETNPTSVTVSVERVVAKIEDMTENYSIKVKDNQSNDVVEFQKVALINGNTKFYPIMKVKENTGTSNNDYVEDPNFMGQSEITVDDFYSKEFNADTFNDNASDYVKTLSSETSAANALFYTLENTMTKDEQMNAYTTGLYYQAQYKLGGQAGNVYRFEEKLYNYNDLSNAAAGLGLSLDGLSDQSSIGDFANIGVTKYENGVCYYKYWIRHIDNNNSSEMGAMEFAIVRNNHYQMTINSVKGIGENLPTNPDSTDPDEETDSFLDVKVKVLPWVVRQNNIDF</sequence>
<evidence type="ECO:0000256" key="5">
    <source>
        <dbReference type="SAM" id="MobiDB-lite"/>
    </source>
</evidence>
<evidence type="ECO:0000259" key="6">
    <source>
        <dbReference type="Pfam" id="PF06321"/>
    </source>
</evidence>
<dbReference type="NCBIfam" id="NF038041">
    <property type="entry name" value="fim_Mfa1_fam"/>
    <property type="match status" value="1"/>
</dbReference>
<feature type="domain" description="Major fimbrial subunit protein N-terminal" evidence="6">
    <location>
        <begin position="38"/>
        <end position="197"/>
    </location>
</feature>
<dbReference type="InterPro" id="IPR029140">
    <property type="entry name" value="Mfa1_C"/>
</dbReference>
<accession>F3PWA9</accession>
<dbReference type="eggNOG" id="ENOG5033TMK">
    <property type="taxonomic scope" value="Bacteria"/>
</dbReference>
<dbReference type="GO" id="GO:0009418">
    <property type="term" value="C:pilus shaft"/>
    <property type="evidence" value="ECO:0007669"/>
    <property type="project" value="InterPro"/>
</dbReference>
<name>F3PWA9_9BACE</name>
<evidence type="ECO:0000256" key="3">
    <source>
        <dbReference type="ARBA" id="ARBA00022729"/>
    </source>
</evidence>
<dbReference type="InterPro" id="IPR047786">
    <property type="entry name" value="Mfa1_fim"/>
</dbReference>
<feature type="compositionally biased region" description="Basic and acidic residues" evidence="5">
    <location>
        <begin position="86"/>
        <end position="98"/>
    </location>
</feature>
<reference evidence="8 9" key="1">
    <citation type="submission" date="2011-02" db="EMBL/GenBank/DDBJ databases">
        <authorList>
            <person name="Weinstock G."/>
            <person name="Sodergren E."/>
            <person name="Clifton S."/>
            <person name="Fulton L."/>
            <person name="Fulton B."/>
            <person name="Courtney L."/>
            <person name="Fronick C."/>
            <person name="Harrison M."/>
            <person name="Strong C."/>
            <person name="Farmer C."/>
            <person name="Delahaunty K."/>
            <person name="Markovic C."/>
            <person name="Hall O."/>
            <person name="Minx P."/>
            <person name="Tomlinson C."/>
            <person name="Mitreva M."/>
            <person name="Hou S."/>
            <person name="Chen J."/>
            <person name="Wollam A."/>
            <person name="Pepin K.H."/>
            <person name="Johnson M."/>
            <person name="Bhonagiri V."/>
            <person name="Zhang X."/>
            <person name="Suruliraj S."/>
            <person name="Warren W."/>
            <person name="Chinwalla A."/>
            <person name="Mardis E.R."/>
            <person name="Wilson R.K."/>
        </authorList>
    </citation>
    <scope>NUCLEOTIDE SEQUENCE [LARGE SCALE GENOMIC DNA]</scope>
    <source>
        <strain evidence="8 9">YIT 12057</strain>
    </source>
</reference>
<dbReference type="AlphaFoldDB" id="F3PWA9"/>